<evidence type="ECO:0000313" key="3">
    <source>
        <dbReference type="Proteomes" id="UP000272537"/>
    </source>
</evidence>
<evidence type="ECO:0000313" key="2">
    <source>
        <dbReference type="EMBL" id="RKA04688.1"/>
    </source>
</evidence>
<reference evidence="2 3" key="1">
    <citation type="journal article" date="2018" name="BMC Genomics">
        <title>Genes significantly associated with lineage II food isolates of Listeria monocytogenes.</title>
        <authorList>
            <person name="Pirone-Davies C."/>
            <person name="Chen Y."/>
            <person name="Pightling A."/>
            <person name="Ryan G."/>
            <person name="Wang Y."/>
            <person name="Yao K."/>
            <person name="Hoffmann M."/>
            <person name="Allard M.W."/>
        </authorList>
    </citation>
    <scope>NUCLEOTIDE SEQUENCE [LARGE SCALE GENOMIC DNA]</scope>
    <source>
        <strain evidence="2 3">PNUSAL000550</strain>
    </source>
</reference>
<dbReference type="Proteomes" id="UP000489121">
    <property type="component" value="Unassembled WGS sequence"/>
</dbReference>
<gene>
    <name evidence="2" type="ORF">DYZ80_03112</name>
    <name evidence="1" type="ORF">F6515_15005</name>
</gene>
<reference evidence="1 4" key="2">
    <citation type="submission" date="2019-09" db="EMBL/GenBank/DDBJ databases">
        <authorList>
            <consortium name="PulseNet: The National Subtyping Network for Foodborne Disease Surveillance"/>
            <person name="Tarr C.L."/>
            <person name="Trees E."/>
            <person name="Katz L.S."/>
            <person name="Carleton-Romer H.A."/>
            <person name="Stroika S."/>
            <person name="Kucerova Z."/>
            <person name="Roache K.F."/>
            <person name="Sabol A.L."/>
            <person name="Besser J."/>
            <person name="Gerner-Smidt P."/>
        </authorList>
    </citation>
    <scope>NUCLEOTIDE SEQUENCE [LARGE SCALE GENOMIC DNA]</scope>
    <source>
        <strain evidence="1 4">PNUSAL005692</strain>
    </source>
</reference>
<comment type="caution">
    <text evidence="1">The sequence shown here is derived from an EMBL/GenBank/DDBJ whole genome shotgun (WGS) entry which is preliminary data.</text>
</comment>
<accession>A0AAD2MJ68</accession>
<sequence>MCEYCEENYRKRGKIITEEGHQIYIDEDNDISINLDFEADMDYLYFEIKYCPWCGRKLEDEQKNDKLSYCTICRKKLR</sequence>
<dbReference type="EMBL" id="QXLS01000017">
    <property type="protein sequence ID" value="RKA04688.1"/>
    <property type="molecule type" value="Genomic_DNA"/>
</dbReference>
<evidence type="ECO:0000313" key="1">
    <source>
        <dbReference type="EMBL" id="ECY9784283.1"/>
    </source>
</evidence>
<dbReference type="Proteomes" id="UP000272537">
    <property type="component" value="Unassembled WGS sequence"/>
</dbReference>
<name>A0AAD2MJ68_LISMN</name>
<dbReference type="EMBL" id="AALGDA010000087">
    <property type="protein sequence ID" value="ECY9784283.1"/>
    <property type="molecule type" value="Genomic_DNA"/>
</dbReference>
<protein>
    <submittedName>
        <fullName evidence="1">Uncharacterized protein</fullName>
    </submittedName>
</protein>
<evidence type="ECO:0000313" key="4">
    <source>
        <dbReference type="Proteomes" id="UP000489121"/>
    </source>
</evidence>
<proteinExistence type="predicted"/>
<organism evidence="1 4">
    <name type="scientific">Listeria monocytogenes</name>
    <dbReference type="NCBI Taxonomy" id="1639"/>
    <lineage>
        <taxon>Bacteria</taxon>
        <taxon>Bacillati</taxon>
        <taxon>Bacillota</taxon>
        <taxon>Bacilli</taxon>
        <taxon>Bacillales</taxon>
        <taxon>Listeriaceae</taxon>
        <taxon>Listeria</taxon>
    </lineage>
</organism>
<dbReference type="AlphaFoldDB" id="A0AAD2MJ68"/>